<feature type="compositionally biased region" description="Basic and acidic residues" evidence="2">
    <location>
        <begin position="239"/>
        <end position="258"/>
    </location>
</feature>
<gene>
    <name evidence="3" type="ORF">NA57DRAFT_55459</name>
</gene>
<comment type="caution">
    <text evidence="3">The sequence shown here is derived from an EMBL/GenBank/DDBJ whole genome shotgun (WGS) entry which is preliminary data.</text>
</comment>
<feature type="compositionally biased region" description="Basic residues" evidence="2">
    <location>
        <begin position="1"/>
        <end position="12"/>
    </location>
</feature>
<proteinExistence type="predicted"/>
<feature type="compositionally biased region" description="Basic and acidic residues" evidence="2">
    <location>
        <begin position="77"/>
        <end position="101"/>
    </location>
</feature>
<organism evidence="3 4">
    <name type="scientific">Rhizodiscina lignyota</name>
    <dbReference type="NCBI Taxonomy" id="1504668"/>
    <lineage>
        <taxon>Eukaryota</taxon>
        <taxon>Fungi</taxon>
        <taxon>Dikarya</taxon>
        <taxon>Ascomycota</taxon>
        <taxon>Pezizomycotina</taxon>
        <taxon>Dothideomycetes</taxon>
        <taxon>Pleosporomycetidae</taxon>
        <taxon>Aulographales</taxon>
        <taxon>Rhizodiscinaceae</taxon>
        <taxon>Rhizodiscina</taxon>
    </lineage>
</organism>
<feature type="region of interest" description="Disordered" evidence="2">
    <location>
        <begin position="236"/>
        <end position="258"/>
    </location>
</feature>
<protein>
    <submittedName>
        <fullName evidence="3">Uncharacterized protein</fullName>
    </submittedName>
</protein>
<evidence type="ECO:0000313" key="3">
    <source>
        <dbReference type="EMBL" id="KAF2099493.1"/>
    </source>
</evidence>
<sequence length="397" mass="44811">MKKFARRGVPRKVGRDEGDEEDASSGGSAGSTPAVKRGTLGTKPKRPSSLRLSFSADEPNEEETVSTSKKKSLARVAAERNLELMASRSEDRPTYSKDYLAELKASTPSRPEERDATGDDEEMQDVTQGTKEMDIAPKPSSEMTTPATNAVDIAAKFGVASNLYPKEEATATAIPSEAEIREKKQRRARLAAGNQDFISFEDEDEEDRPVVVWDKEQYPETRLVPDDEDFAEGFDEFTEDGKVPLTKEEEKKSKEQRRREEILAAIAENQAKAEADALLDTESDHSDDSMDESFLDAQVRAGTYAQRYTGRRRKESAPKPPKAPKIRPIPKLQEVLWVYREVLEKRKIRFEKKKKKLSDLNTLKRHKMALEEESRKRLDEANRRFAMLQVANQPGSE</sequence>
<evidence type="ECO:0000256" key="2">
    <source>
        <dbReference type="SAM" id="MobiDB-lite"/>
    </source>
</evidence>
<feature type="coiled-coil region" evidence="1">
    <location>
        <begin position="340"/>
        <end position="373"/>
    </location>
</feature>
<accession>A0A9P4M6N2</accession>
<evidence type="ECO:0000313" key="4">
    <source>
        <dbReference type="Proteomes" id="UP000799772"/>
    </source>
</evidence>
<feature type="region of interest" description="Disordered" evidence="2">
    <location>
        <begin position="1"/>
        <end position="145"/>
    </location>
</feature>
<evidence type="ECO:0000256" key="1">
    <source>
        <dbReference type="SAM" id="Coils"/>
    </source>
</evidence>
<dbReference type="Pfam" id="PF15458">
    <property type="entry name" value="NTR2"/>
    <property type="match status" value="1"/>
</dbReference>
<dbReference type="GO" id="GO:0000390">
    <property type="term" value="P:spliceosomal complex disassembly"/>
    <property type="evidence" value="ECO:0007669"/>
    <property type="project" value="InterPro"/>
</dbReference>
<dbReference type="GO" id="GO:0071008">
    <property type="term" value="C:U2-type post-mRNA release spliceosomal complex"/>
    <property type="evidence" value="ECO:0007669"/>
    <property type="project" value="InterPro"/>
</dbReference>
<feature type="region of interest" description="Disordered" evidence="2">
    <location>
        <begin position="304"/>
        <end position="327"/>
    </location>
</feature>
<name>A0A9P4M6N2_9PEZI</name>
<dbReference type="EMBL" id="ML978125">
    <property type="protein sequence ID" value="KAF2099493.1"/>
    <property type="molecule type" value="Genomic_DNA"/>
</dbReference>
<reference evidence="3" key="1">
    <citation type="journal article" date="2020" name="Stud. Mycol.">
        <title>101 Dothideomycetes genomes: a test case for predicting lifestyles and emergence of pathogens.</title>
        <authorList>
            <person name="Haridas S."/>
            <person name="Albert R."/>
            <person name="Binder M."/>
            <person name="Bloem J."/>
            <person name="Labutti K."/>
            <person name="Salamov A."/>
            <person name="Andreopoulos B."/>
            <person name="Baker S."/>
            <person name="Barry K."/>
            <person name="Bills G."/>
            <person name="Bluhm B."/>
            <person name="Cannon C."/>
            <person name="Castanera R."/>
            <person name="Culley D."/>
            <person name="Daum C."/>
            <person name="Ezra D."/>
            <person name="Gonzalez J."/>
            <person name="Henrissat B."/>
            <person name="Kuo A."/>
            <person name="Liang C."/>
            <person name="Lipzen A."/>
            <person name="Lutzoni F."/>
            <person name="Magnuson J."/>
            <person name="Mondo S."/>
            <person name="Nolan M."/>
            <person name="Ohm R."/>
            <person name="Pangilinan J."/>
            <person name="Park H.-J."/>
            <person name="Ramirez L."/>
            <person name="Alfaro M."/>
            <person name="Sun H."/>
            <person name="Tritt A."/>
            <person name="Yoshinaga Y."/>
            <person name="Zwiers L.-H."/>
            <person name="Turgeon B."/>
            <person name="Goodwin S."/>
            <person name="Spatafora J."/>
            <person name="Crous P."/>
            <person name="Grigoriev I."/>
        </authorList>
    </citation>
    <scope>NUCLEOTIDE SEQUENCE</scope>
    <source>
        <strain evidence="3">CBS 133067</strain>
    </source>
</reference>
<dbReference type="OrthoDB" id="429427at2759"/>
<dbReference type="InterPro" id="IPR028211">
    <property type="entry name" value="Ntr2"/>
</dbReference>
<keyword evidence="4" id="KW-1185">Reference proteome</keyword>
<keyword evidence="1" id="KW-0175">Coiled coil</keyword>
<dbReference type="Proteomes" id="UP000799772">
    <property type="component" value="Unassembled WGS sequence"/>
</dbReference>
<dbReference type="AlphaFoldDB" id="A0A9P4M6N2"/>